<organism evidence="1 2">
    <name type="scientific">Rothia aeria F0184</name>
    <dbReference type="NCBI Taxonomy" id="888019"/>
    <lineage>
        <taxon>Bacteria</taxon>
        <taxon>Bacillati</taxon>
        <taxon>Actinomycetota</taxon>
        <taxon>Actinomycetes</taxon>
        <taxon>Micrococcales</taxon>
        <taxon>Micrococcaceae</taxon>
        <taxon>Rothia</taxon>
    </lineage>
</organism>
<reference evidence="1 2" key="1">
    <citation type="submission" date="2013-08" db="EMBL/GenBank/DDBJ databases">
        <authorList>
            <person name="Weinstock G."/>
            <person name="Sodergren E."/>
            <person name="Wylie T."/>
            <person name="Fulton L."/>
            <person name="Fulton R."/>
            <person name="Fronick C."/>
            <person name="O'Laughlin M."/>
            <person name="Godfrey J."/>
            <person name="Miner T."/>
            <person name="Herter B."/>
            <person name="Appelbaum E."/>
            <person name="Cordes M."/>
            <person name="Lek S."/>
            <person name="Wollam A."/>
            <person name="Pepin K.H."/>
            <person name="Palsikar V.B."/>
            <person name="Mitreva M."/>
            <person name="Wilson R.K."/>
        </authorList>
    </citation>
    <scope>NUCLEOTIDE SEQUENCE [LARGE SCALE GENOMIC DNA]</scope>
    <source>
        <strain evidence="1 2">F0184</strain>
    </source>
</reference>
<protein>
    <submittedName>
        <fullName evidence="1">Uncharacterized protein</fullName>
    </submittedName>
</protein>
<sequence>MRPHPRIVMRRCGCILLFTSFYCVVFSEKSVRRPAGRGNITLK</sequence>
<gene>
    <name evidence="1" type="ORF">HMPREF0742_00809</name>
</gene>
<dbReference type="EMBL" id="AXZG01000029">
    <property type="protein sequence ID" value="ERT66786.1"/>
    <property type="molecule type" value="Genomic_DNA"/>
</dbReference>
<accession>U7V5J4</accession>
<dbReference type="AlphaFoldDB" id="U7V5J4"/>
<dbReference type="Proteomes" id="UP000017174">
    <property type="component" value="Unassembled WGS sequence"/>
</dbReference>
<dbReference type="HOGENOM" id="CLU_3239105_0_0_11"/>
<name>U7V5J4_9MICC</name>
<proteinExistence type="predicted"/>
<evidence type="ECO:0000313" key="2">
    <source>
        <dbReference type="Proteomes" id="UP000017174"/>
    </source>
</evidence>
<evidence type="ECO:0000313" key="1">
    <source>
        <dbReference type="EMBL" id="ERT66786.1"/>
    </source>
</evidence>
<comment type="caution">
    <text evidence="1">The sequence shown here is derived from an EMBL/GenBank/DDBJ whole genome shotgun (WGS) entry which is preliminary data.</text>
</comment>